<dbReference type="GeneID" id="8863100"/>
<protein>
    <submittedName>
        <fullName evidence="1">Predicted protein</fullName>
    </submittedName>
</protein>
<dbReference type="OMA" id="SHECITG"/>
<dbReference type="Proteomes" id="UP000006671">
    <property type="component" value="Unassembled WGS sequence"/>
</dbReference>
<gene>
    <name evidence="1" type="ORF">NAEGRDRAFT_69638</name>
</gene>
<dbReference type="InterPro" id="IPR023393">
    <property type="entry name" value="START-like_dom_sf"/>
</dbReference>
<dbReference type="AlphaFoldDB" id="D2VL26"/>
<proteinExistence type="predicted"/>
<keyword evidence="2" id="KW-1185">Reference proteome</keyword>
<evidence type="ECO:0000313" key="2">
    <source>
        <dbReference type="Proteomes" id="UP000006671"/>
    </source>
</evidence>
<dbReference type="Gene3D" id="3.30.530.20">
    <property type="match status" value="1"/>
</dbReference>
<dbReference type="InParanoid" id="D2VL26"/>
<name>D2VL26_NAEGR</name>
<dbReference type="VEuPathDB" id="AmoebaDB:NAEGRDRAFT_69638"/>
<evidence type="ECO:0000313" key="1">
    <source>
        <dbReference type="EMBL" id="EFC42549.1"/>
    </source>
</evidence>
<dbReference type="EMBL" id="GG738879">
    <property type="protein sequence ID" value="EFC42549.1"/>
    <property type="molecule type" value="Genomic_DNA"/>
</dbReference>
<dbReference type="KEGG" id="ngr:NAEGRDRAFT_69638"/>
<organism evidence="2">
    <name type="scientific">Naegleria gruberi</name>
    <name type="common">Amoeba</name>
    <dbReference type="NCBI Taxonomy" id="5762"/>
    <lineage>
        <taxon>Eukaryota</taxon>
        <taxon>Discoba</taxon>
        <taxon>Heterolobosea</taxon>
        <taxon>Tetramitia</taxon>
        <taxon>Eutetramitia</taxon>
        <taxon>Vahlkampfiidae</taxon>
        <taxon>Naegleria</taxon>
    </lineage>
</organism>
<dbReference type="OrthoDB" id="10323990at2759"/>
<accession>D2VL26</accession>
<dbReference type="RefSeq" id="XP_002675293.1">
    <property type="nucleotide sequence ID" value="XM_002675247.1"/>
</dbReference>
<sequence>MIRRVTKDHKQVKYALEILKLKEPSMKTQIVGSSAILPCTNSQQTMQELYKLFQRLDLWKEWSVPLHASAQYSDDNSKTLSVGTKFTQTLNLGFPVGQQVSNEQVAVNEISENHAKIMWNKEEGGIAACHLWSFECLDSEKLEVTNVEVFHGMPIFLVKGLVSNRWNDLFEKSLSGFLDYYRKSQSL</sequence>
<reference evidence="1 2" key="1">
    <citation type="journal article" date="2010" name="Cell">
        <title>The genome of Naegleria gruberi illuminates early eukaryotic versatility.</title>
        <authorList>
            <person name="Fritz-Laylin L.K."/>
            <person name="Prochnik S.E."/>
            <person name="Ginger M.L."/>
            <person name="Dacks J.B."/>
            <person name="Carpenter M.L."/>
            <person name="Field M.C."/>
            <person name="Kuo A."/>
            <person name="Paredez A."/>
            <person name="Chapman J."/>
            <person name="Pham J."/>
            <person name="Shu S."/>
            <person name="Neupane R."/>
            <person name="Cipriano M."/>
            <person name="Mancuso J."/>
            <person name="Tu H."/>
            <person name="Salamov A."/>
            <person name="Lindquist E."/>
            <person name="Shapiro H."/>
            <person name="Lucas S."/>
            <person name="Grigoriev I.V."/>
            <person name="Cande W.Z."/>
            <person name="Fulton C."/>
            <person name="Rokhsar D.S."/>
            <person name="Dawson S.C."/>
        </authorList>
    </citation>
    <scope>NUCLEOTIDE SEQUENCE [LARGE SCALE GENOMIC DNA]</scope>
    <source>
        <strain evidence="1 2">NEG-M</strain>
    </source>
</reference>